<comment type="subcellular location">
    <subcellularLocation>
        <location evidence="1">Cytoplasm</location>
    </subcellularLocation>
</comment>
<dbReference type="SUPFAM" id="SSF51556">
    <property type="entry name" value="Metallo-dependent hydrolases"/>
    <property type="match status" value="1"/>
</dbReference>
<keyword evidence="1 7" id="KW-0378">Hydrolase</keyword>
<dbReference type="Gene3D" id="3.20.20.140">
    <property type="entry name" value="Metal-dependent hydrolases"/>
    <property type="match status" value="1"/>
</dbReference>
<dbReference type="GO" id="GO:0046872">
    <property type="term" value="F:metal ion binding"/>
    <property type="evidence" value="ECO:0007669"/>
    <property type="project" value="UniProtKB-KW"/>
</dbReference>
<dbReference type="GO" id="GO:0016810">
    <property type="term" value="F:hydrolase activity, acting on carbon-nitrogen (but not peptide) bonds"/>
    <property type="evidence" value="ECO:0007669"/>
    <property type="project" value="InterPro"/>
</dbReference>
<accession>C0C193</accession>
<comment type="PTM">
    <text evidence="1">Carboxylation allows a single lysine to coordinate two zinc ions.</text>
</comment>
<dbReference type="InterPro" id="IPR010229">
    <property type="entry name" value="Pept_M38_dipep"/>
</dbReference>
<feature type="binding site" evidence="3">
    <location>
        <position position="175"/>
    </location>
    <ligand>
        <name>substrate</name>
    </ligand>
</feature>
<feature type="binding site" evidence="3">
    <location>
        <position position="295"/>
    </location>
    <ligand>
        <name>substrate</name>
    </ligand>
</feature>
<keyword evidence="1" id="KW-0482">Metalloprotease</keyword>
<dbReference type="InterPro" id="IPR011059">
    <property type="entry name" value="Metal-dep_hydrolase_composite"/>
</dbReference>
<name>C0C193_9FIRM</name>
<keyword evidence="8" id="KW-1185">Reference proteome</keyword>
<reference evidence="7" key="2">
    <citation type="submission" date="2013-06" db="EMBL/GenBank/DDBJ databases">
        <title>Draft genome sequence of Clostridium hylemonae (DSM 15053).</title>
        <authorList>
            <person name="Sudarsanam P."/>
            <person name="Ley R."/>
            <person name="Guruge J."/>
            <person name="Turnbaugh P.J."/>
            <person name="Mahowald M."/>
            <person name="Liep D."/>
            <person name="Gordon J."/>
        </authorList>
    </citation>
    <scope>NUCLEOTIDE SEQUENCE</scope>
    <source>
        <strain evidence="7">DSM 15053</strain>
    </source>
</reference>
<feature type="binding site" evidence="4">
    <location>
        <position position="207"/>
    </location>
    <ligand>
        <name>Zn(2+)</name>
        <dbReference type="ChEBI" id="CHEBI:29105"/>
        <label>2</label>
        <note>catalytic</note>
    </ligand>
</feature>
<evidence type="ECO:0000256" key="1">
    <source>
        <dbReference type="PIRNR" id="PIRNR001238"/>
    </source>
</evidence>
<keyword evidence="1 4" id="KW-0479">Metal-binding</keyword>
<dbReference type="GO" id="GO:0006508">
    <property type="term" value="P:proteolysis"/>
    <property type="evidence" value="ECO:0007669"/>
    <property type="project" value="UniProtKB-KW"/>
</dbReference>
<keyword evidence="1" id="KW-0645">Protease</keyword>
<feature type="binding site" evidence="4">
    <location>
        <position position="74"/>
    </location>
    <ligand>
        <name>Zn(2+)</name>
        <dbReference type="ChEBI" id="CHEBI:29105"/>
        <label>1</label>
        <note>catalytic</note>
    </ligand>
</feature>
<feature type="binding site" description="via carbamate group" evidence="4">
    <location>
        <position position="168"/>
    </location>
    <ligand>
        <name>Zn(2+)</name>
        <dbReference type="ChEBI" id="CHEBI:29105"/>
        <label>1</label>
        <note>catalytic</note>
    </ligand>
</feature>
<dbReference type="STRING" id="553973.CLOHYLEM_05912"/>
<dbReference type="Pfam" id="PF01979">
    <property type="entry name" value="Amidohydro_1"/>
    <property type="match status" value="1"/>
</dbReference>
<evidence type="ECO:0000313" key="8">
    <source>
        <dbReference type="Proteomes" id="UP000004893"/>
    </source>
</evidence>
<dbReference type="InterPro" id="IPR050378">
    <property type="entry name" value="Metallo-dep_Hydrolases_sf"/>
</dbReference>
<evidence type="ECO:0000256" key="3">
    <source>
        <dbReference type="PIRSR" id="PIRSR001238-2"/>
    </source>
</evidence>
<dbReference type="GO" id="GO:0008237">
    <property type="term" value="F:metallopeptidase activity"/>
    <property type="evidence" value="ECO:0007669"/>
    <property type="project" value="UniProtKB-KW"/>
</dbReference>
<keyword evidence="1 4" id="KW-0862">Zinc</keyword>
<feature type="binding site" evidence="3">
    <location>
        <position position="143"/>
    </location>
    <ligand>
        <name>substrate</name>
    </ligand>
</feature>
<comment type="similarity">
    <text evidence="1">Belongs to the peptidase M38 family.</text>
</comment>
<evidence type="ECO:0000256" key="4">
    <source>
        <dbReference type="PIRSR" id="PIRSR001238-3"/>
    </source>
</evidence>
<feature type="binding site" description="via carbamate group" evidence="4">
    <location>
        <position position="168"/>
    </location>
    <ligand>
        <name>Zn(2+)</name>
        <dbReference type="ChEBI" id="CHEBI:29105"/>
        <label>2</label>
        <note>catalytic</note>
    </ligand>
</feature>
<feature type="active site" description="Proton acceptor" evidence="2">
    <location>
        <position position="291"/>
    </location>
</feature>
<evidence type="ECO:0000259" key="6">
    <source>
        <dbReference type="Pfam" id="PF01979"/>
    </source>
</evidence>
<feature type="modified residue" description="N6-carboxylysine" evidence="5">
    <location>
        <position position="168"/>
    </location>
</feature>
<dbReference type="AlphaFoldDB" id="C0C193"/>
<comment type="function">
    <text evidence="1">Catalyzes the hydrolytic cleavage of a subset of L-isoaspartyl (L-beta-aspartyl) dipeptides. Used to degrade proteins damaged by L-isoaspartyl residues formation.</text>
</comment>
<feature type="binding site" evidence="4">
    <location>
        <position position="291"/>
    </location>
    <ligand>
        <name>Zn(2+)</name>
        <dbReference type="ChEBI" id="CHEBI:29105"/>
        <label>1</label>
        <note>catalytic</note>
    </ligand>
</feature>
<dbReference type="EC" id="3.4.19.-" evidence="1"/>
<dbReference type="EMBL" id="ABYI02000022">
    <property type="protein sequence ID" value="EEG73907.1"/>
    <property type="molecule type" value="Genomic_DNA"/>
</dbReference>
<dbReference type="SUPFAM" id="SSF51338">
    <property type="entry name" value="Composite domain of metallo-dependent hydrolases"/>
    <property type="match status" value="1"/>
</dbReference>
<dbReference type="HOGENOM" id="CLU_058216_0_0_9"/>
<feature type="binding site" evidence="3">
    <location>
        <position position="112"/>
    </location>
    <ligand>
        <name>substrate</name>
    </ligand>
</feature>
<dbReference type="GO" id="GO:0005737">
    <property type="term" value="C:cytoplasm"/>
    <property type="evidence" value="ECO:0007669"/>
    <property type="project" value="UniProtKB-SubCell"/>
</dbReference>
<proteinExistence type="inferred from homology"/>
<reference evidence="7" key="1">
    <citation type="submission" date="2009-02" db="EMBL/GenBank/DDBJ databases">
        <authorList>
            <person name="Fulton L."/>
            <person name="Clifton S."/>
            <person name="Fulton B."/>
            <person name="Xu J."/>
            <person name="Minx P."/>
            <person name="Pepin K.H."/>
            <person name="Johnson M."/>
            <person name="Bhonagiri V."/>
            <person name="Nash W.E."/>
            <person name="Mardis E.R."/>
            <person name="Wilson R.K."/>
        </authorList>
    </citation>
    <scope>NUCLEOTIDE SEQUENCE [LARGE SCALE GENOMIC DNA]</scope>
    <source>
        <strain evidence="7">DSM 15053</strain>
    </source>
</reference>
<dbReference type="Gene3D" id="2.30.40.10">
    <property type="entry name" value="Urease, subunit C, domain 1"/>
    <property type="match status" value="1"/>
</dbReference>
<comment type="cofactor">
    <cofactor evidence="1 4">
        <name>Zn(2+)</name>
        <dbReference type="ChEBI" id="CHEBI:29105"/>
    </cofactor>
    <text evidence="1 4">Binds 2 Zn(2+) ions per subunit.</text>
</comment>
<sequence>MDLRKNPAGRLEFCEMLLIKNAEIYSPARIGKKDILVCNEKIELIEDRIDGLPDSCRVIDAEGLMLSPGMIDQHIHVTGGGGEGSFHTRTPELALSEMIEGGITTAVGLLGTDGMTRSVENLYAKTAALNEEGVTAYMLTGAYGYPGPSITGEADRDIVFIREVLGMKLALSDHRAPHITPEQLMQTASRVRVAGMLSGKPGIVVLHMGDAPEGLEPVYEVLDRSALPVRIFRPTHVNRNGKLLEAGYGFLEKGGYVDYTCGMKGQPSPGQCIAEAARRGLPLEHITISSDGHGSWSSYGEDGTLQEIGVSGVDSLYRELKEMVKGLGMALEDALGYVTAHVAEALDIYPKKGCIAEGADADILLFTEELELHTVIARGAVMMEAGALKKKGTYEK</sequence>
<evidence type="ECO:0000256" key="2">
    <source>
        <dbReference type="PIRSR" id="PIRSR001238-1"/>
    </source>
</evidence>
<dbReference type="NCBIfam" id="TIGR01975">
    <property type="entry name" value="isoAsp_dipep"/>
    <property type="match status" value="1"/>
</dbReference>
<feature type="binding site" evidence="4">
    <location>
        <position position="236"/>
    </location>
    <ligand>
        <name>Zn(2+)</name>
        <dbReference type="ChEBI" id="CHEBI:29105"/>
        <label>2</label>
        <note>catalytic</note>
    </ligand>
</feature>
<dbReference type="InterPro" id="IPR006680">
    <property type="entry name" value="Amidohydro-rel"/>
</dbReference>
<evidence type="ECO:0000256" key="5">
    <source>
        <dbReference type="PIRSR" id="PIRSR001238-50"/>
    </source>
</evidence>
<comment type="caution">
    <text evidence="7">The sequence shown here is derived from an EMBL/GenBank/DDBJ whole genome shotgun (WGS) entry which is preliminary data.</text>
</comment>
<dbReference type="InterPro" id="IPR032466">
    <property type="entry name" value="Metal_Hydrolase"/>
</dbReference>
<evidence type="ECO:0000313" key="7">
    <source>
        <dbReference type="EMBL" id="EEG73907.1"/>
    </source>
</evidence>
<feature type="binding site" evidence="4">
    <location>
        <position position="76"/>
    </location>
    <ligand>
        <name>Zn(2+)</name>
        <dbReference type="ChEBI" id="CHEBI:29105"/>
        <label>1</label>
        <note>catalytic</note>
    </ligand>
</feature>
<feature type="binding site" evidence="3">
    <location>
        <position position="239"/>
    </location>
    <ligand>
        <name>substrate</name>
    </ligand>
</feature>
<dbReference type="GO" id="GO:0008798">
    <property type="term" value="F:beta-aspartyl-peptidase activity"/>
    <property type="evidence" value="ECO:0007669"/>
    <property type="project" value="InterPro"/>
</dbReference>
<dbReference type="PIRSF" id="PIRSF001238">
    <property type="entry name" value="IadA"/>
    <property type="match status" value="1"/>
</dbReference>
<comment type="PTM">
    <text evidence="5">Carbamylation allows a single lysine to coordinate two zinc ions.</text>
</comment>
<feature type="domain" description="Amidohydrolase-related" evidence="6">
    <location>
        <begin position="286"/>
        <end position="379"/>
    </location>
</feature>
<dbReference type="PANTHER" id="PTHR11647">
    <property type="entry name" value="HYDRANTOINASE/DIHYDROPYRIMIDINASE FAMILY MEMBER"/>
    <property type="match status" value="1"/>
</dbReference>
<protein>
    <recommendedName>
        <fullName evidence="1">Isoaspartyl dipeptidase</fullName>
        <ecNumber evidence="1">3.4.19.-</ecNumber>
    </recommendedName>
</protein>
<organism evidence="7 8">
    <name type="scientific">[Clostridium] hylemonae DSM 15053</name>
    <dbReference type="NCBI Taxonomy" id="553973"/>
    <lineage>
        <taxon>Bacteria</taxon>
        <taxon>Bacillati</taxon>
        <taxon>Bacillota</taxon>
        <taxon>Clostridia</taxon>
        <taxon>Lachnospirales</taxon>
        <taxon>Lachnospiraceae</taxon>
    </lineage>
</organism>
<feature type="binding site" evidence="3">
    <location>
        <begin position="81"/>
        <end position="83"/>
    </location>
    <ligand>
        <name>substrate</name>
    </ligand>
</feature>
<gene>
    <name evidence="7" type="primary">iadA</name>
    <name evidence="7" type="ORF">CLOHYLEM_05912</name>
</gene>
<dbReference type="PANTHER" id="PTHR11647:SF1">
    <property type="entry name" value="COLLAPSIN RESPONSE MEDIATOR PROTEIN"/>
    <property type="match status" value="1"/>
</dbReference>
<dbReference type="eggNOG" id="COG0044">
    <property type="taxonomic scope" value="Bacteria"/>
</dbReference>
<dbReference type="Proteomes" id="UP000004893">
    <property type="component" value="Unassembled WGS sequence"/>
</dbReference>